<evidence type="ECO:0000313" key="6">
    <source>
        <dbReference type="Proteomes" id="UP001595699"/>
    </source>
</evidence>
<dbReference type="Gene3D" id="3.40.50.970">
    <property type="match status" value="1"/>
</dbReference>
<dbReference type="InterPro" id="IPR029061">
    <property type="entry name" value="THDP-binding"/>
</dbReference>
<sequence>MTGAEAVARALADELAADPTVMVFGADVAAAGGRAGTTAGLLETFGPERIRDTSLSPSVVVGAALGAATLGVRPVVDLTTAGLVGLGFDQIVNQLGKYRYQTGGQVSVPVTLRMTTGSGTGAGPQQAQAAENWFLNVPGLRIAVPGTVADLYGLLRSAIRDDNPVLVFEHQSLYELAGDLDSDAAVVPLGVADVARRGSDVTIVASQVLRHRCLEAADVLADEDIEATVIDPRTLVPFDDLAVARSLESTSRLAVVQEAPPNGSWGSALVARMLQSHFFLFDAPPLLIAADETPVPAARSLESAWLPSVERIVAEVRSQVES</sequence>
<evidence type="ECO:0000256" key="3">
    <source>
        <dbReference type="ARBA" id="ARBA00023052"/>
    </source>
</evidence>
<dbReference type="SUPFAM" id="SSF52518">
    <property type="entry name" value="Thiamin diphosphate-binding fold (THDP-binding)"/>
    <property type="match status" value="1"/>
</dbReference>
<dbReference type="PANTHER" id="PTHR43257:SF2">
    <property type="entry name" value="PYRUVATE DEHYDROGENASE E1 COMPONENT SUBUNIT BETA"/>
    <property type="match status" value="1"/>
</dbReference>
<organism evidence="5 6">
    <name type="scientific">Tenggerimyces flavus</name>
    <dbReference type="NCBI Taxonomy" id="1708749"/>
    <lineage>
        <taxon>Bacteria</taxon>
        <taxon>Bacillati</taxon>
        <taxon>Actinomycetota</taxon>
        <taxon>Actinomycetes</taxon>
        <taxon>Propionibacteriales</taxon>
        <taxon>Nocardioidaceae</taxon>
        <taxon>Tenggerimyces</taxon>
    </lineage>
</organism>
<dbReference type="Gene3D" id="3.40.50.920">
    <property type="match status" value="1"/>
</dbReference>
<feature type="domain" description="Transketolase-like pyrimidine-binding" evidence="4">
    <location>
        <begin position="1"/>
        <end position="176"/>
    </location>
</feature>
<protein>
    <submittedName>
        <fullName evidence="5">Alpha-ketoacid dehydrogenase subunit beta</fullName>
        <ecNumber evidence="5">1.2.4.-</ecNumber>
    </submittedName>
</protein>
<dbReference type="EMBL" id="JBHRZH010000017">
    <property type="protein sequence ID" value="MFC3763121.1"/>
    <property type="molecule type" value="Genomic_DNA"/>
</dbReference>
<dbReference type="GO" id="GO:0016491">
    <property type="term" value="F:oxidoreductase activity"/>
    <property type="evidence" value="ECO:0007669"/>
    <property type="project" value="UniProtKB-KW"/>
</dbReference>
<comment type="cofactor">
    <cofactor evidence="1">
        <name>thiamine diphosphate</name>
        <dbReference type="ChEBI" id="CHEBI:58937"/>
    </cofactor>
</comment>
<comment type="caution">
    <text evidence="5">The sequence shown here is derived from an EMBL/GenBank/DDBJ whole genome shotgun (WGS) entry which is preliminary data.</text>
</comment>
<dbReference type="PANTHER" id="PTHR43257">
    <property type="entry name" value="PYRUVATE DEHYDROGENASE E1 COMPONENT BETA SUBUNIT"/>
    <property type="match status" value="1"/>
</dbReference>
<evidence type="ECO:0000256" key="2">
    <source>
        <dbReference type="ARBA" id="ARBA00023002"/>
    </source>
</evidence>
<dbReference type="Pfam" id="PF02779">
    <property type="entry name" value="Transket_pyr"/>
    <property type="match status" value="1"/>
</dbReference>
<dbReference type="InterPro" id="IPR005475">
    <property type="entry name" value="Transketolase-like_Pyr-bd"/>
</dbReference>
<evidence type="ECO:0000259" key="4">
    <source>
        <dbReference type="SMART" id="SM00861"/>
    </source>
</evidence>
<proteinExistence type="predicted"/>
<dbReference type="SMART" id="SM00861">
    <property type="entry name" value="Transket_pyr"/>
    <property type="match status" value="1"/>
</dbReference>
<accession>A0ABV7YCS1</accession>
<dbReference type="InterPro" id="IPR009014">
    <property type="entry name" value="Transketo_C/PFOR_II"/>
</dbReference>
<dbReference type="Proteomes" id="UP001595699">
    <property type="component" value="Unassembled WGS sequence"/>
</dbReference>
<evidence type="ECO:0000313" key="5">
    <source>
        <dbReference type="EMBL" id="MFC3763121.1"/>
    </source>
</evidence>
<keyword evidence="2 5" id="KW-0560">Oxidoreductase</keyword>
<gene>
    <name evidence="5" type="ORF">ACFOUW_19930</name>
</gene>
<keyword evidence="6" id="KW-1185">Reference proteome</keyword>
<dbReference type="SUPFAM" id="SSF52922">
    <property type="entry name" value="TK C-terminal domain-like"/>
    <property type="match status" value="1"/>
</dbReference>
<evidence type="ECO:0000256" key="1">
    <source>
        <dbReference type="ARBA" id="ARBA00001964"/>
    </source>
</evidence>
<dbReference type="InterPro" id="IPR033248">
    <property type="entry name" value="Transketolase_C"/>
</dbReference>
<dbReference type="EC" id="1.2.4.-" evidence="5"/>
<reference evidence="6" key="1">
    <citation type="journal article" date="2019" name="Int. J. Syst. Evol. Microbiol.">
        <title>The Global Catalogue of Microorganisms (GCM) 10K type strain sequencing project: providing services to taxonomists for standard genome sequencing and annotation.</title>
        <authorList>
            <consortium name="The Broad Institute Genomics Platform"/>
            <consortium name="The Broad Institute Genome Sequencing Center for Infectious Disease"/>
            <person name="Wu L."/>
            <person name="Ma J."/>
        </authorList>
    </citation>
    <scope>NUCLEOTIDE SEQUENCE [LARGE SCALE GENOMIC DNA]</scope>
    <source>
        <strain evidence="6">CGMCC 4.7241</strain>
    </source>
</reference>
<dbReference type="RefSeq" id="WP_205119798.1">
    <property type="nucleotide sequence ID" value="NZ_JAFBCM010000001.1"/>
</dbReference>
<keyword evidence="3" id="KW-0786">Thiamine pyrophosphate</keyword>
<name>A0ABV7YCS1_9ACTN</name>
<dbReference type="Pfam" id="PF02780">
    <property type="entry name" value="Transketolase_C"/>
    <property type="match status" value="1"/>
</dbReference>